<dbReference type="NCBIfam" id="TIGR00256">
    <property type="entry name" value="D-aminoacyl-tRNA deacylase"/>
    <property type="match status" value="1"/>
</dbReference>
<comment type="similarity">
    <text evidence="1 4">Belongs to the DTD family.</text>
</comment>
<dbReference type="GO" id="GO:0005737">
    <property type="term" value="C:cytoplasm"/>
    <property type="evidence" value="ECO:0007669"/>
    <property type="project" value="UniProtKB-SubCell"/>
</dbReference>
<dbReference type="EC" id="3.1.1.96" evidence="4"/>
<dbReference type="PANTHER" id="PTHR10472">
    <property type="entry name" value="D-TYROSYL-TRNA TYR DEACYLASE"/>
    <property type="match status" value="1"/>
</dbReference>
<evidence type="ECO:0000256" key="1">
    <source>
        <dbReference type="ARBA" id="ARBA00009673"/>
    </source>
</evidence>
<keyword evidence="4" id="KW-0694">RNA-binding</keyword>
<comment type="catalytic activity">
    <reaction evidence="4">
        <text>a D-aminoacyl-tRNA + H2O = a tRNA + a D-alpha-amino acid + H(+)</text>
        <dbReference type="Rhea" id="RHEA:13953"/>
        <dbReference type="Rhea" id="RHEA-COMP:10123"/>
        <dbReference type="Rhea" id="RHEA-COMP:10124"/>
        <dbReference type="ChEBI" id="CHEBI:15377"/>
        <dbReference type="ChEBI" id="CHEBI:15378"/>
        <dbReference type="ChEBI" id="CHEBI:59871"/>
        <dbReference type="ChEBI" id="CHEBI:78442"/>
        <dbReference type="ChEBI" id="CHEBI:79333"/>
        <dbReference type="EC" id="3.1.1.96"/>
    </reaction>
</comment>
<proteinExistence type="inferred from homology"/>
<comment type="caution">
    <text evidence="5">The sequence shown here is derived from an EMBL/GenBank/DDBJ whole genome shotgun (WGS) entry which is preliminary data.</text>
</comment>
<comment type="subunit">
    <text evidence="4">Homodimer.</text>
</comment>
<dbReference type="SUPFAM" id="SSF69500">
    <property type="entry name" value="DTD-like"/>
    <property type="match status" value="1"/>
</dbReference>
<keyword evidence="6" id="KW-1185">Reference proteome</keyword>
<dbReference type="GO" id="GO:0106026">
    <property type="term" value="F:Gly-tRNA(Ala) deacylase activity"/>
    <property type="evidence" value="ECO:0007669"/>
    <property type="project" value="UniProtKB-UniRule"/>
</dbReference>
<comment type="subcellular location">
    <subcellularLocation>
        <location evidence="4">Cytoplasm</location>
    </subcellularLocation>
</comment>
<comment type="domain">
    <text evidence="4">A Gly-cisPro motif from one monomer fits into the active site of the other monomer to allow specific chiral rejection of L-amino acids.</text>
</comment>
<dbReference type="CDD" id="cd00563">
    <property type="entry name" value="Dtyr_deacylase"/>
    <property type="match status" value="1"/>
</dbReference>
<evidence type="ECO:0000313" key="6">
    <source>
        <dbReference type="Proteomes" id="UP000657006"/>
    </source>
</evidence>
<dbReference type="PANTHER" id="PTHR10472:SF5">
    <property type="entry name" value="D-AMINOACYL-TRNA DEACYLASE 1"/>
    <property type="match status" value="1"/>
</dbReference>
<dbReference type="RefSeq" id="WP_177717566.1">
    <property type="nucleotide sequence ID" value="NZ_JACRSQ010000001.1"/>
</dbReference>
<dbReference type="Gene3D" id="3.50.80.10">
    <property type="entry name" value="D-tyrosyl-tRNA(Tyr) deacylase"/>
    <property type="match status" value="1"/>
</dbReference>
<organism evidence="5 6">
    <name type="scientific">Bianquea renquensis</name>
    <dbReference type="NCBI Taxonomy" id="2763661"/>
    <lineage>
        <taxon>Bacteria</taxon>
        <taxon>Bacillati</taxon>
        <taxon>Bacillota</taxon>
        <taxon>Clostridia</taxon>
        <taxon>Eubacteriales</taxon>
        <taxon>Bianqueaceae</taxon>
        <taxon>Bianquea</taxon>
    </lineage>
</organism>
<keyword evidence="4" id="KW-0963">Cytoplasm</keyword>
<dbReference type="GO" id="GO:0051500">
    <property type="term" value="F:D-tyrosyl-tRNA(Tyr) deacylase activity"/>
    <property type="evidence" value="ECO:0007669"/>
    <property type="project" value="TreeGrafter"/>
</dbReference>
<protein>
    <recommendedName>
        <fullName evidence="4">D-aminoacyl-tRNA deacylase</fullName>
        <shortName evidence="4">DTD</shortName>
        <ecNumber evidence="4">3.1.1.96</ecNumber>
    </recommendedName>
    <alternativeName>
        <fullName evidence="4">Gly-tRNA(Ala) deacylase</fullName>
        <ecNumber evidence="4">3.1.1.-</ecNumber>
    </alternativeName>
</protein>
<dbReference type="GO" id="GO:0043908">
    <property type="term" value="F:Ser(Gly)-tRNA(Ala) hydrolase activity"/>
    <property type="evidence" value="ECO:0007669"/>
    <property type="project" value="UniProtKB-UniRule"/>
</dbReference>
<name>A0A926HVU1_9FIRM</name>
<dbReference type="Pfam" id="PF02580">
    <property type="entry name" value="Tyr_Deacylase"/>
    <property type="match status" value="1"/>
</dbReference>
<comment type="catalytic activity">
    <reaction evidence="4">
        <text>glycyl-tRNA(Ala) + H2O = tRNA(Ala) + glycine + H(+)</text>
        <dbReference type="Rhea" id="RHEA:53744"/>
        <dbReference type="Rhea" id="RHEA-COMP:9657"/>
        <dbReference type="Rhea" id="RHEA-COMP:13640"/>
        <dbReference type="ChEBI" id="CHEBI:15377"/>
        <dbReference type="ChEBI" id="CHEBI:15378"/>
        <dbReference type="ChEBI" id="CHEBI:57305"/>
        <dbReference type="ChEBI" id="CHEBI:78442"/>
        <dbReference type="ChEBI" id="CHEBI:78522"/>
    </reaction>
</comment>
<evidence type="ECO:0000313" key="5">
    <source>
        <dbReference type="EMBL" id="MBC8542012.1"/>
    </source>
</evidence>
<dbReference type="InterPro" id="IPR003732">
    <property type="entry name" value="Daa-tRNA_deacyls_DTD"/>
</dbReference>
<dbReference type="GO" id="GO:0000049">
    <property type="term" value="F:tRNA binding"/>
    <property type="evidence" value="ECO:0007669"/>
    <property type="project" value="UniProtKB-UniRule"/>
</dbReference>
<comment type="function">
    <text evidence="4">An aminoacyl-tRNA editing enzyme that deacylates mischarged D-aminoacyl-tRNAs. Also deacylates mischarged glycyl-tRNA(Ala), protecting cells against glycine mischarging by AlaRS. Acts via tRNA-based rather than protein-based catalysis; rejects L-amino acids rather than detecting D-amino acids in the active site. By recycling D-aminoacyl-tRNA to D-amino acids and free tRNA molecules, this enzyme counteracts the toxicity associated with the formation of D-aminoacyl-tRNA entities in vivo and helps enforce protein L-homochirality.</text>
</comment>
<accession>A0A926HVU1</accession>
<dbReference type="GO" id="GO:0019478">
    <property type="term" value="P:D-amino acid catabolic process"/>
    <property type="evidence" value="ECO:0007669"/>
    <property type="project" value="UniProtKB-UniRule"/>
</dbReference>
<dbReference type="FunFam" id="3.50.80.10:FF:000001">
    <property type="entry name" value="D-aminoacyl-tRNA deacylase"/>
    <property type="match status" value="1"/>
</dbReference>
<gene>
    <name evidence="4" type="primary">dtd</name>
    <name evidence="5" type="ORF">H8730_00410</name>
</gene>
<feature type="short sequence motif" description="Gly-cisPro motif, important for rejection of L-amino acids" evidence="4">
    <location>
        <begin position="138"/>
        <end position="139"/>
    </location>
</feature>
<dbReference type="EMBL" id="JACRSQ010000001">
    <property type="protein sequence ID" value="MBC8542012.1"/>
    <property type="molecule type" value="Genomic_DNA"/>
</dbReference>
<evidence type="ECO:0000256" key="2">
    <source>
        <dbReference type="ARBA" id="ARBA00022555"/>
    </source>
</evidence>
<evidence type="ECO:0000256" key="4">
    <source>
        <dbReference type="HAMAP-Rule" id="MF_00518"/>
    </source>
</evidence>
<dbReference type="Proteomes" id="UP000657006">
    <property type="component" value="Unassembled WGS sequence"/>
</dbReference>
<keyword evidence="2 4" id="KW-0820">tRNA-binding</keyword>
<keyword evidence="3 4" id="KW-0378">Hydrolase</keyword>
<dbReference type="AlphaFoldDB" id="A0A926HVU1"/>
<dbReference type="EC" id="3.1.1.-" evidence="4"/>
<dbReference type="HAMAP" id="MF_00518">
    <property type="entry name" value="Deacylase_Dtd"/>
    <property type="match status" value="1"/>
</dbReference>
<dbReference type="InterPro" id="IPR023509">
    <property type="entry name" value="DTD-like_sf"/>
</dbReference>
<evidence type="ECO:0000256" key="3">
    <source>
        <dbReference type="ARBA" id="ARBA00022801"/>
    </source>
</evidence>
<reference evidence="5" key="1">
    <citation type="submission" date="2020-08" db="EMBL/GenBank/DDBJ databases">
        <title>Genome public.</title>
        <authorList>
            <person name="Liu C."/>
            <person name="Sun Q."/>
        </authorList>
    </citation>
    <scope>NUCLEOTIDE SEQUENCE</scope>
    <source>
        <strain evidence="5">NSJ-32</strain>
    </source>
</reference>
<sequence length="151" mass="16295">MKAVVQRVAAASVAVEDEVIGSIGQGLAILLGVVEGDTEREADFLANKITQLRIFTDSQDKMNLSVEDMGGEMLVVSQFTLAADCSHGRRPSFTRAAKPQEANGLYEYFIAKIDGLLGKKTQTGQFGADMKVTLVNDGPVTILLDTDEIMR</sequence>